<reference evidence="2 3" key="1">
    <citation type="submission" date="2016-02" db="EMBL/GenBank/DDBJ databases">
        <title>Genome analysis of coral dinoflagellate symbionts highlights evolutionary adaptations to a symbiotic lifestyle.</title>
        <authorList>
            <person name="Aranda M."/>
            <person name="Li Y."/>
            <person name="Liew Y.J."/>
            <person name="Baumgarten S."/>
            <person name="Simakov O."/>
            <person name="Wilson M."/>
            <person name="Piel J."/>
            <person name="Ashoor H."/>
            <person name="Bougouffa S."/>
            <person name="Bajic V.B."/>
            <person name="Ryu T."/>
            <person name="Ravasi T."/>
            <person name="Bayer T."/>
            <person name="Micklem G."/>
            <person name="Kim H."/>
            <person name="Bhak J."/>
            <person name="Lajeunesse T.C."/>
            <person name="Voolstra C.R."/>
        </authorList>
    </citation>
    <scope>NUCLEOTIDE SEQUENCE [LARGE SCALE GENOMIC DNA]</scope>
    <source>
        <strain evidence="2 3">CCMP2467</strain>
    </source>
</reference>
<organism evidence="2 3">
    <name type="scientific">Symbiodinium microadriaticum</name>
    <name type="common">Dinoflagellate</name>
    <name type="synonym">Zooxanthella microadriatica</name>
    <dbReference type="NCBI Taxonomy" id="2951"/>
    <lineage>
        <taxon>Eukaryota</taxon>
        <taxon>Sar</taxon>
        <taxon>Alveolata</taxon>
        <taxon>Dinophyceae</taxon>
        <taxon>Suessiales</taxon>
        <taxon>Symbiodiniaceae</taxon>
        <taxon>Symbiodinium</taxon>
    </lineage>
</organism>
<feature type="chain" id="PRO_5012886940" description="Peptidase A2 domain-containing protein" evidence="1">
    <location>
        <begin position="23"/>
        <end position="364"/>
    </location>
</feature>
<sequence length="364" mass="39269">MGFFRAVLRVAGVCAVHRCAAAGDPTPSAKFLQSPRTAVPLPLPPGRLAAGPPLSAASAPLTFVEAEFRRAGDADGQSVVVRRALVDTGSSDCELREATTQRGKLRAIDDGTVTQPSGGPFWVPVLLLAWDVPNFFVLRDKEAILPKPRLVQRAPDEGEDIILDVVTSTKETPVNVKVVVGKVAYATAARHERKPPPRTVLLYEFVELQTHAMFRKIQPLPVIQEGVVYETATGVEAFDVFEVQISVQGRSCVAAMTVVPEARFAPGAEDPCTDDAIIGHMALANVAAVGHRWLRNVWALRAVRSRLFGASKADAPQMRRCSVLGIPGFWSSVHEMLRSAPMAAKGTGQQDPGCNMAFTYEWGL</sequence>
<dbReference type="Proteomes" id="UP000186817">
    <property type="component" value="Unassembled WGS sequence"/>
</dbReference>
<evidence type="ECO:0000313" key="2">
    <source>
        <dbReference type="EMBL" id="OLQ07919.1"/>
    </source>
</evidence>
<dbReference type="OrthoDB" id="427794at2759"/>
<keyword evidence="3" id="KW-1185">Reference proteome</keyword>
<evidence type="ECO:0000256" key="1">
    <source>
        <dbReference type="SAM" id="SignalP"/>
    </source>
</evidence>
<comment type="caution">
    <text evidence="2">The sequence shown here is derived from an EMBL/GenBank/DDBJ whole genome shotgun (WGS) entry which is preliminary data.</text>
</comment>
<evidence type="ECO:0008006" key="4">
    <source>
        <dbReference type="Google" id="ProtNLM"/>
    </source>
</evidence>
<dbReference type="AlphaFoldDB" id="A0A1Q9EKF0"/>
<gene>
    <name evidence="2" type="ORF">AK812_SmicGene8643</name>
</gene>
<proteinExistence type="predicted"/>
<dbReference type="EMBL" id="LSRX01000129">
    <property type="protein sequence ID" value="OLQ07919.1"/>
    <property type="molecule type" value="Genomic_DNA"/>
</dbReference>
<protein>
    <recommendedName>
        <fullName evidence="4">Peptidase A2 domain-containing protein</fullName>
    </recommendedName>
</protein>
<feature type="signal peptide" evidence="1">
    <location>
        <begin position="1"/>
        <end position="22"/>
    </location>
</feature>
<evidence type="ECO:0000313" key="3">
    <source>
        <dbReference type="Proteomes" id="UP000186817"/>
    </source>
</evidence>
<accession>A0A1Q9EKF0</accession>
<name>A0A1Q9EKF0_SYMMI</name>
<keyword evidence="1" id="KW-0732">Signal</keyword>